<comment type="caution">
    <text evidence="1">The sequence shown here is derived from an EMBL/GenBank/DDBJ whole genome shotgun (WGS) entry which is preliminary data.</text>
</comment>
<evidence type="ECO:0000313" key="1">
    <source>
        <dbReference type="EMBL" id="CAI9546125.1"/>
    </source>
</evidence>
<organism evidence="1 2">
    <name type="scientific">Staurois parvus</name>
    <dbReference type="NCBI Taxonomy" id="386267"/>
    <lineage>
        <taxon>Eukaryota</taxon>
        <taxon>Metazoa</taxon>
        <taxon>Chordata</taxon>
        <taxon>Craniata</taxon>
        <taxon>Vertebrata</taxon>
        <taxon>Euteleostomi</taxon>
        <taxon>Amphibia</taxon>
        <taxon>Batrachia</taxon>
        <taxon>Anura</taxon>
        <taxon>Neobatrachia</taxon>
        <taxon>Ranoidea</taxon>
        <taxon>Ranidae</taxon>
        <taxon>Staurois</taxon>
    </lineage>
</organism>
<protein>
    <submittedName>
        <fullName evidence="1">Uncharacterized protein</fullName>
    </submittedName>
</protein>
<keyword evidence="2" id="KW-1185">Reference proteome</keyword>
<reference evidence="1" key="1">
    <citation type="submission" date="2023-05" db="EMBL/GenBank/DDBJ databases">
        <authorList>
            <person name="Stuckert A."/>
        </authorList>
    </citation>
    <scope>NUCLEOTIDE SEQUENCE</scope>
</reference>
<gene>
    <name evidence="1" type="ORF">SPARVUS_LOCUS2783214</name>
</gene>
<accession>A0ABN9BEV5</accession>
<dbReference type="EMBL" id="CATNWA010003731">
    <property type="protein sequence ID" value="CAI9546125.1"/>
    <property type="molecule type" value="Genomic_DNA"/>
</dbReference>
<sequence length="55" mass="5961">MSIALILHFTGTNNFECSSFCTPVTRGGLTIWKLGQCPKPGVSRGPHKMPLVPFS</sequence>
<proteinExistence type="predicted"/>
<evidence type="ECO:0000313" key="2">
    <source>
        <dbReference type="Proteomes" id="UP001162483"/>
    </source>
</evidence>
<name>A0ABN9BEV5_9NEOB</name>
<dbReference type="Proteomes" id="UP001162483">
    <property type="component" value="Unassembled WGS sequence"/>
</dbReference>